<dbReference type="InterPro" id="IPR005139">
    <property type="entry name" value="PCRF"/>
</dbReference>
<proteinExistence type="inferred from homology"/>
<evidence type="ECO:0000259" key="5">
    <source>
        <dbReference type="PROSITE" id="PS00745"/>
    </source>
</evidence>
<evidence type="ECO:0000256" key="3">
    <source>
        <dbReference type="ARBA" id="ARBA00022917"/>
    </source>
</evidence>
<dbReference type="Proteomes" id="UP001497392">
    <property type="component" value="Unassembled WGS sequence"/>
</dbReference>
<evidence type="ECO:0000256" key="1">
    <source>
        <dbReference type="ARBA" id="ARBA00010835"/>
    </source>
</evidence>
<feature type="compositionally biased region" description="Polar residues" evidence="4">
    <location>
        <begin position="58"/>
        <end position="70"/>
    </location>
</feature>
<dbReference type="SUPFAM" id="SSF75620">
    <property type="entry name" value="Release factor"/>
    <property type="match status" value="1"/>
</dbReference>
<evidence type="ECO:0000313" key="6">
    <source>
        <dbReference type="EMBL" id="CAL5227619.1"/>
    </source>
</evidence>
<protein>
    <submittedName>
        <fullName evidence="6">G10623 protein</fullName>
    </submittedName>
</protein>
<accession>A0ABP1GAM8</accession>
<feature type="region of interest" description="Disordered" evidence="4">
    <location>
        <begin position="58"/>
        <end position="78"/>
    </location>
</feature>
<dbReference type="EMBL" id="CAXHTA020000017">
    <property type="protein sequence ID" value="CAL5227619.1"/>
    <property type="molecule type" value="Genomic_DNA"/>
</dbReference>
<keyword evidence="3" id="KW-0648">Protein biosynthesis</keyword>
<dbReference type="Pfam" id="PF00472">
    <property type="entry name" value="RF-1"/>
    <property type="match status" value="1"/>
</dbReference>
<dbReference type="NCBIfam" id="NF001859">
    <property type="entry name" value="PRK00591.1"/>
    <property type="match status" value="1"/>
</dbReference>
<dbReference type="HAMAP" id="MF_00093">
    <property type="entry name" value="Rel_fac_1"/>
    <property type="match status" value="1"/>
</dbReference>
<dbReference type="Gene3D" id="6.10.140.1950">
    <property type="match status" value="1"/>
</dbReference>
<organism evidence="6 7">
    <name type="scientific">Coccomyxa viridis</name>
    <dbReference type="NCBI Taxonomy" id="1274662"/>
    <lineage>
        <taxon>Eukaryota</taxon>
        <taxon>Viridiplantae</taxon>
        <taxon>Chlorophyta</taxon>
        <taxon>core chlorophytes</taxon>
        <taxon>Trebouxiophyceae</taxon>
        <taxon>Trebouxiophyceae incertae sedis</taxon>
        <taxon>Coccomyxaceae</taxon>
        <taxon>Coccomyxa</taxon>
    </lineage>
</organism>
<feature type="domain" description="Prokaryotic-type class I peptide chain release factors" evidence="5">
    <location>
        <begin position="347"/>
        <end position="363"/>
    </location>
</feature>
<keyword evidence="7" id="KW-1185">Reference proteome</keyword>
<sequence length="477" mass="52711">MIRRSLQQASSRVFPRSLSDHLVSLLEGAGVCKKRSPTDTTGLFPRSVSAVTCTQAPQQHHSCPSVSPHSENSRSEASWVAATAPSKWHSSRRLSRELGARPFRFGDQPHNRGYKSLISPAAHQRLERLSQRNEELCQQLSGEAAGALGQQELTSLNVELGEGMTVVEAFRSLRSLQAELRDLQSLASGPDEDLRQLAIEEEGAVLTQVQEIEEDILTLLLPKDRTDDRGVILEVRAGTGGEEAALFAADLFNMYQRFSEQQRWKFEVLEQAESETGGFKLASASIAGRAVYGQLKFESGVHRVQRVPATESSGRVHTSAASVAVMPQADEVDVTVRDEDLRIDTYRAGGAGGQHVNTTNSAVRITHIPTGVVVAIQDERSQHRNKDKATKVLRARIFEAERQRQARALSSQRQGLIGSGDRSERIRTYNFPQGRVTDHRISMTEHGIQAILDGSNLEAFIYALQQQHKQDLLAELK</sequence>
<dbReference type="InterPro" id="IPR000352">
    <property type="entry name" value="Pep_chain_release_fac_I"/>
</dbReference>
<dbReference type="SMART" id="SM00937">
    <property type="entry name" value="PCRF"/>
    <property type="match status" value="1"/>
</dbReference>
<dbReference type="Pfam" id="PF03462">
    <property type="entry name" value="PCRF"/>
    <property type="match status" value="1"/>
</dbReference>
<evidence type="ECO:0000313" key="7">
    <source>
        <dbReference type="Proteomes" id="UP001497392"/>
    </source>
</evidence>
<dbReference type="PROSITE" id="PS00745">
    <property type="entry name" value="RF_PROK_I"/>
    <property type="match status" value="1"/>
</dbReference>
<dbReference type="PANTHER" id="PTHR43804">
    <property type="entry name" value="LD18447P"/>
    <property type="match status" value="1"/>
</dbReference>
<reference evidence="6 7" key="1">
    <citation type="submission" date="2024-06" db="EMBL/GenBank/DDBJ databases">
        <authorList>
            <person name="Kraege A."/>
            <person name="Thomma B."/>
        </authorList>
    </citation>
    <scope>NUCLEOTIDE SEQUENCE [LARGE SCALE GENOMIC DNA]</scope>
</reference>
<dbReference type="InterPro" id="IPR004373">
    <property type="entry name" value="RF-1"/>
</dbReference>
<dbReference type="Gene3D" id="3.30.160.20">
    <property type="match status" value="1"/>
</dbReference>
<dbReference type="InterPro" id="IPR045853">
    <property type="entry name" value="Pep_chain_release_fac_I_sf"/>
</dbReference>
<comment type="similarity">
    <text evidence="1">Belongs to the prokaryotic/mitochondrial release factor family.</text>
</comment>
<comment type="caution">
    <text evidence="6">The sequence shown here is derived from an EMBL/GenBank/DDBJ whole genome shotgun (WGS) entry which is preliminary data.</text>
</comment>
<dbReference type="PANTHER" id="PTHR43804:SF7">
    <property type="entry name" value="LD18447P"/>
    <property type="match status" value="1"/>
</dbReference>
<evidence type="ECO:0000256" key="4">
    <source>
        <dbReference type="SAM" id="MobiDB-lite"/>
    </source>
</evidence>
<dbReference type="InterPro" id="IPR050057">
    <property type="entry name" value="Prokaryotic/Mito_RF"/>
</dbReference>
<dbReference type="Gene3D" id="3.30.70.1660">
    <property type="match status" value="1"/>
</dbReference>
<name>A0ABP1GAM8_9CHLO</name>
<dbReference type="NCBIfam" id="TIGR00019">
    <property type="entry name" value="prfA"/>
    <property type="match status" value="1"/>
</dbReference>
<evidence type="ECO:0000256" key="2">
    <source>
        <dbReference type="ARBA" id="ARBA00022481"/>
    </source>
</evidence>
<keyword evidence="2" id="KW-0488">Methylation</keyword>
<gene>
    <name evidence="6" type="primary">g10623</name>
    <name evidence="6" type="ORF">VP750_LOCUS9525</name>
</gene>